<dbReference type="OrthoDB" id="10562710at2759"/>
<feature type="signal peptide" evidence="2">
    <location>
        <begin position="1"/>
        <end position="25"/>
    </location>
</feature>
<dbReference type="Proteomes" id="UP001140091">
    <property type="component" value="Unassembled WGS sequence"/>
</dbReference>
<dbReference type="EMBL" id="JANBPK010000093">
    <property type="protein sequence ID" value="KAJ2936335.1"/>
    <property type="molecule type" value="Genomic_DNA"/>
</dbReference>
<keyword evidence="2" id="KW-0732">Signal</keyword>
<dbReference type="AlphaFoldDB" id="A0A9W8MLG0"/>
<name>A0A9W8MLG0_9AGAR</name>
<organism evidence="3 4">
    <name type="scientific">Candolleomyces eurysporus</name>
    <dbReference type="NCBI Taxonomy" id="2828524"/>
    <lineage>
        <taxon>Eukaryota</taxon>
        <taxon>Fungi</taxon>
        <taxon>Dikarya</taxon>
        <taxon>Basidiomycota</taxon>
        <taxon>Agaricomycotina</taxon>
        <taxon>Agaricomycetes</taxon>
        <taxon>Agaricomycetidae</taxon>
        <taxon>Agaricales</taxon>
        <taxon>Agaricineae</taxon>
        <taxon>Psathyrellaceae</taxon>
        <taxon>Candolleomyces</taxon>
    </lineage>
</organism>
<sequence>MVAIRLLPFATAVFLSVLHTELVTARPLHREGLSLRSLGSEAYDDGAIALRELFDEDSLEEYFSREPTTPAPDATRGRGRADTREPSPDPARSRSPSPQPQPPPPPPPQPVNSSSGNTAKSKGRRSFDEDDTQDLVRRIEAEIFPPPPHHHPGNRETNKPLRPRPVTPPPPVPEEPAKNKPLPAIPKGKRSFDEDEFERRAILDEIVEELLRRDYFDDMDLD</sequence>
<feature type="compositionally biased region" description="Basic and acidic residues" evidence="1">
    <location>
        <begin position="75"/>
        <end position="87"/>
    </location>
</feature>
<evidence type="ECO:0000313" key="4">
    <source>
        <dbReference type="Proteomes" id="UP001140091"/>
    </source>
</evidence>
<feature type="chain" id="PRO_5040876100" evidence="2">
    <location>
        <begin position="26"/>
        <end position="222"/>
    </location>
</feature>
<feature type="compositionally biased region" description="Pro residues" evidence="1">
    <location>
        <begin position="97"/>
        <end position="110"/>
    </location>
</feature>
<gene>
    <name evidence="3" type="ORF">H1R20_g763</name>
</gene>
<reference evidence="3" key="1">
    <citation type="submission" date="2022-06" db="EMBL/GenBank/DDBJ databases">
        <title>Genome Sequence of Candolleomyces eurysporus.</title>
        <authorList>
            <person name="Buettner E."/>
        </authorList>
    </citation>
    <scope>NUCLEOTIDE SEQUENCE</scope>
    <source>
        <strain evidence="3">VTCC 930004</strain>
    </source>
</reference>
<keyword evidence="4" id="KW-1185">Reference proteome</keyword>
<evidence type="ECO:0000313" key="3">
    <source>
        <dbReference type="EMBL" id="KAJ2936335.1"/>
    </source>
</evidence>
<evidence type="ECO:0000256" key="2">
    <source>
        <dbReference type="SAM" id="SignalP"/>
    </source>
</evidence>
<evidence type="ECO:0000256" key="1">
    <source>
        <dbReference type="SAM" id="MobiDB-lite"/>
    </source>
</evidence>
<feature type="compositionally biased region" description="Pro residues" evidence="1">
    <location>
        <begin position="163"/>
        <end position="174"/>
    </location>
</feature>
<feature type="non-terminal residue" evidence="3">
    <location>
        <position position="222"/>
    </location>
</feature>
<feature type="region of interest" description="Disordered" evidence="1">
    <location>
        <begin position="61"/>
        <end position="198"/>
    </location>
</feature>
<accession>A0A9W8MLG0</accession>
<protein>
    <submittedName>
        <fullName evidence="3">Uncharacterized protein</fullName>
    </submittedName>
</protein>
<comment type="caution">
    <text evidence="3">The sequence shown here is derived from an EMBL/GenBank/DDBJ whole genome shotgun (WGS) entry which is preliminary data.</text>
</comment>
<proteinExistence type="predicted"/>